<accession>M0DH58</accession>
<dbReference type="InterPro" id="IPR058275">
    <property type="entry name" value="DUF7969"/>
</dbReference>
<evidence type="ECO:0000313" key="2">
    <source>
        <dbReference type="EMBL" id="ELZ34846.1"/>
    </source>
</evidence>
<organism evidence="2 3">
    <name type="scientific">Halogeometricum pallidum JCM 14848</name>
    <dbReference type="NCBI Taxonomy" id="1227487"/>
    <lineage>
        <taxon>Archaea</taxon>
        <taxon>Methanobacteriati</taxon>
        <taxon>Methanobacteriota</taxon>
        <taxon>Stenosarchaea group</taxon>
        <taxon>Halobacteria</taxon>
        <taxon>Halobacteriales</taxon>
        <taxon>Haloferacaceae</taxon>
        <taxon>Halogeometricum</taxon>
    </lineage>
</organism>
<dbReference type="InParanoid" id="M0DH58"/>
<evidence type="ECO:0000313" key="3">
    <source>
        <dbReference type="Proteomes" id="UP000011513"/>
    </source>
</evidence>
<feature type="domain" description="DUF7969" evidence="1">
    <location>
        <begin position="28"/>
        <end position="156"/>
    </location>
</feature>
<dbReference type="eggNOG" id="arCOG06411">
    <property type="taxonomic scope" value="Archaea"/>
</dbReference>
<dbReference type="Proteomes" id="UP000011513">
    <property type="component" value="Unassembled WGS sequence"/>
</dbReference>
<dbReference type="AlphaFoldDB" id="M0DH58"/>
<keyword evidence="3" id="KW-1185">Reference proteome</keyword>
<protein>
    <recommendedName>
        <fullName evidence="1">DUF7969 domain-containing protein</fullName>
    </recommendedName>
</protein>
<dbReference type="Pfam" id="PF25923">
    <property type="entry name" value="DUF7969"/>
    <property type="match status" value="1"/>
</dbReference>
<dbReference type="EMBL" id="AOIV01000003">
    <property type="protein sequence ID" value="ELZ34846.1"/>
    <property type="molecule type" value="Genomic_DNA"/>
</dbReference>
<sequence length="157" mass="16981">MRTVPGDGRPPTAADAGVKSVTHQLPTMSYPVSYYCPHCGAVVELERDGYLADKSVTPYPLVGWEYVDPAEAFENTVEEASAGSRTLSDDADGVHFVCGESGPDGLRWTGEVSEANDVDEPALSSPCGREFYLSFVRFEDGREVEPVPESEYVDIGP</sequence>
<name>M0DH58_HALPD</name>
<reference evidence="2 3" key="1">
    <citation type="journal article" date="2014" name="PLoS Genet.">
        <title>Phylogenetically driven sequencing of extremely halophilic archaea reveals strategies for static and dynamic osmo-response.</title>
        <authorList>
            <person name="Becker E.A."/>
            <person name="Seitzer P.M."/>
            <person name="Tritt A."/>
            <person name="Larsen D."/>
            <person name="Krusor M."/>
            <person name="Yao A.I."/>
            <person name="Wu D."/>
            <person name="Madern D."/>
            <person name="Eisen J.A."/>
            <person name="Darling A.E."/>
            <person name="Facciotti M.T."/>
        </authorList>
    </citation>
    <scope>NUCLEOTIDE SEQUENCE [LARGE SCALE GENOMIC DNA]</scope>
    <source>
        <strain evidence="2 3">JCM 14848</strain>
    </source>
</reference>
<dbReference type="PATRIC" id="fig|1227487.5.peg.160"/>
<proteinExistence type="predicted"/>
<evidence type="ECO:0000259" key="1">
    <source>
        <dbReference type="Pfam" id="PF25923"/>
    </source>
</evidence>
<comment type="caution">
    <text evidence="2">The sequence shown here is derived from an EMBL/GenBank/DDBJ whole genome shotgun (WGS) entry which is preliminary data.</text>
</comment>
<gene>
    <name evidence="2" type="ORF">C474_00757</name>
</gene>